<dbReference type="CDD" id="cd06171">
    <property type="entry name" value="Sigma70_r4"/>
    <property type="match status" value="1"/>
</dbReference>
<dbReference type="PANTHER" id="PTHR43133:SF46">
    <property type="entry name" value="RNA POLYMERASE SIGMA-70 FACTOR ECF SUBFAMILY"/>
    <property type="match status" value="1"/>
</dbReference>
<name>A0A1S2VFI9_9BACT</name>
<proteinExistence type="inferred from homology"/>
<dbReference type="InterPro" id="IPR013324">
    <property type="entry name" value="RNA_pol_sigma_r3/r4-like"/>
</dbReference>
<dbReference type="Pfam" id="PF04542">
    <property type="entry name" value="Sigma70_r2"/>
    <property type="match status" value="1"/>
</dbReference>
<protein>
    <submittedName>
        <fullName evidence="6">RNA polymerase sigma-70 factor</fullName>
    </submittedName>
</protein>
<keyword evidence="4" id="KW-0804">Transcription</keyword>
<comment type="similarity">
    <text evidence="1">Belongs to the sigma-70 factor family. ECF subfamily.</text>
</comment>
<dbReference type="InterPro" id="IPR014327">
    <property type="entry name" value="RNA_pol_sigma70_bacteroid"/>
</dbReference>
<keyword evidence="7" id="KW-1185">Reference proteome</keyword>
<dbReference type="InterPro" id="IPR013325">
    <property type="entry name" value="RNA_pol_sigma_r2"/>
</dbReference>
<evidence type="ECO:0000256" key="3">
    <source>
        <dbReference type="ARBA" id="ARBA00023082"/>
    </source>
</evidence>
<evidence type="ECO:0000313" key="7">
    <source>
        <dbReference type="Proteomes" id="UP000181790"/>
    </source>
</evidence>
<sequence>MHPADELAQADDDGEFFIRQAFSHNPRQACELLFRQYYGPLCSHAVRFVQNREVAEDLVSDVFYAFWVKEIYLNVTTSFRAYLFYAVRNRAYNYIRWELNRQEPMPDDLDRPEAEAAQPDRLMQQDELQVALDEAMRQLTPQQQRIFLMSRFEGKKYKEIAAELNLAPKTVENHLLRAIATLRTILTQKNVLFLALLANWIGEN</sequence>
<dbReference type="InterPro" id="IPR000792">
    <property type="entry name" value="Tscrpt_reg_LuxR_C"/>
</dbReference>
<dbReference type="SMART" id="SM00421">
    <property type="entry name" value="HTH_LUXR"/>
    <property type="match status" value="1"/>
</dbReference>
<feature type="domain" description="HTH luxR-type" evidence="5">
    <location>
        <begin position="136"/>
        <end position="198"/>
    </location>
</feature>
<dbReference type="InterPro" id="IPR014284">
    <property type="entry name" value="RNA_pol_sigma-70_dom"/>
</dbReference>
<dbReference type="EMBL" id="MORL01000016">
    <property type="protein sequence ID" value="OIN57055.1"/>
    <property type="molecule type" value="Genomic_DNA"/>
</dbReference>
<evidence type="ECO:0000259" key="5">
    <source>
        <dbReference type="SMART" id="SM00421"/>
    </source>
</evidence>
<dbReference type="GO" id="GO:0006352">
    <property type="term" value="P:DNA-templated transcription initiation"/>
    <property type="evidence" value="ECO:0007669"/>
    <property type="project" value="InterPro"/>
</dbReference>
<dbReference type="SUPFAM" id="SSF88946">
    <property type="entry name" value="Sigma2 domain of RNA polymerase sigma factors"/>
    <property type="match status" value="1"/>
</dbReference>
<dbReference type="Pfam" id="PF08281">
    <property type="entry name" value="Sigma70_r4_2"/>
    <property type="match status" value="1"/>
</dbReference>
<dbReference type="Gene3D" id="1.10.10.10">
    <property type="entry name" value="Winged helix-like DNA-binding domain superfamily/Winged helix DNA-binding domain"/>
    <property type="match status" value="1"/>
</dbReference>
<accession>A0A1S2VFI9</accession>
<dbReference type="NCBIfam" id="TIGR02985">
    <property type="entry name" value="Sig70_bacteroi1"/>
    <property type="match status" value="1"/>
</dbReference>
<dbReference type="SUPFAM" id="SSF88659">
    <property type="entry name" value="Sigma3 and sigma4 domains of RNA polymerase sigma factors"/>
    <property type="match status" value="1"/>
</dbReference>
<evidence type="ECO:0000256" key="2">
    <source>
        <dbReference type="ARBA" id="ARBA00023015"/>
    </source>
</evidence>
<keyword evidence="3" id="KW-0731">Sigma factor</keyword>
<dbReference type="InterPro" id="IPR039425">
    <property type="entry name" value="RNA_pol_sigma-70-like"/>
</dbReference>
<dbReference type="AlphaFoldDB" id="A0A1S2VFI9"/>
<evidence type="ECO:0000313" key="6">
    <source>
        <dbReference type="EMBL" id="OIN57055.1"/>
    </source>
</evidence>
<dbReference type="GO" id="GO:0003677">
    <property type="term" value="F:DNA binding"/>
    <property type="evidence" value="ECO:0007669"/>
    <property type="project" value="InterPro"/>
</dbReference>
<dbReference type="InterPro" id="IPR007627">
    <property type="entry name" value="RNA_pol_sigma70_r2"/>
</dbReference>
<dbReference type="PANTHER" id="PTHR43133">
    <property type="entry name" value="RNA POLYMERASE ECF-TYPE SIGMA FACTO"/>
    <property type="match status" value="1"/>
</dbReference>
<organism evidence="6 7">
    <name type="scientific">Arsenicibacter rosenii</name>
    <dbReference type="NCBI Taxonomy" id="1750698"/>
    <lineage>
        <taxon>Bacteria</taxon>
        <taxon>Pseudomonadati</taxon>
        <taxon>Bacteroidota</taxon>
        <taxon>Cytophagia</taxon>
        <taxon>Cytophagales</taxon>
        <taxon>Spirosomataceae</taxon>
        <taxon>Arsenicibacter</taxon>
    </lineage>
</organism>
<dbReference type="GO" id="GO:0016987">
    <property type="term" value="F:sigma factor activity"/>
    <property type="evidence" value="ECO:0007669"/>
    <property type="project" value="UniProtKB-KW"/>
</dbReference>
<evidence type="ECO:0000256" key="4">
    <source>
        <dbReference type="ARBA" id="ARBA00023163"/>
    </source>
</evidence>
<dbReference type="Proteomes" id="UP000181790">
    <property type="component" value="Unassembled WGS sequence"/>
</dbReference>
<dbReference type="OrthoDB" id="1524077at2"/>
<gene>
    <name evidence="6" type="ORF">BLX24_21870</name>
</gene>
<dbReference type="InterPro" id="IPR013249">
    <property type="entry name" value="RNA_pol_sigma70_r4_t2"/>
</dbReference>
<keyword evidence="2" id="KW-0805">Transcription regulation</keyword>
<dbReference type="Gene3D" id="1.10.1740.10">
    <property type="match status" value="1"/>
</dbReference>
<dbReference type="NCBIfam" id="TIGR02937">
    <property type="entry name" value="sigma70-ECF"/>
    <property type="match status" value="1"/>
</dbReference>
<evidence type="ECO:0000256" key="1">
    <source>
        <dbReference type="ARBA" id="ARBA00010641"/>
    </source>
</evidence>
<comment type="caution">
    <text evidence="6">The sequence shown here is derived from an EMBL/GenBank/DDBJ whole genome shotgun (WGS) entry which is preliminary data.</text>
</comment>
<reference evidence="6 7" key="1">
    <citation type="submission" date="2016-10" db="EMBL/GenBank/DDBJ databases">
        <title>Arsenicibacter rosenii gen. nov., sp. nov., an efficient arsenic-methylating bacterium isolated from an arsenic-contaminated paddy soil.</title>
        <authorList>
            <person name="Huang K."/>
        </authorList>
    </citation>
    <scope>NUCLEOTIDE SEQUENCE [LARGE SCALE GENOMIC DNA]</scope>
    <source>
        <strain evidence="6 7">SM-1</strain>
    </source>
</reference>
<dbReference type="InterPro" id="IPR036388">
    <property type="entry name" value="WH-like_DNA-bd_sf"/>
</dbReference>